<keyword evidence="2" id="KW-0547">Nucleotide-binding</keyword>
<feature type="domain" description="Fido" evidence="3">
    <location>
        <begin position="140"/>
        <end position="287"/>
    </location>
</feature>
<dbReference type="SUPFAM" id="SSF140931">
    <property type="entry name" value="Fic-like"/>
    <property type="match status" value="1"/>
</dbReference>
<dbReference type="GO" id="GO:0005524">
    <property type="term" value="F:ATP binding"/>
    <property type="evidence" value="ECO:0007669"/>
    <property type="project" value="UniProtKB-KW"/>
</dbReference>
<dbReference type="InterPro" id="IPR003812">
    <property type="entry name" value="Fido"/>
</dbReference>
<dbReference type="OrthoDB" id="9813719at2"/>
<dbReference type="Gene3D" id="1.10.10.10">
    <property type="entry name" value="Winged helix-like DNA-binding domain superfamily/Winged helix DNA-binding domain"/>
    <property type="match status" value="1"/>
</dbReference>
<dbReference type="Gene3D" id="1.10.3290.10">
    <property type="entry name" value="Fido-like domain"/>
    <property type="match status" value="1"/>
</dbReference>
<proteinExistence type="predicted"/>
<organism evidence="4 5">
    <name type="scientific">Compostimonas suwonensis</name>
    <dbReference type="NCBI Taxonomy" id="1048394"/>
    <lineage>
        <taxon>Bacteria</taxon>
        <taxon>Bacillati</taxon>
        <taxon>Actinomycetota</taxon>
        <taxon>Actinomycetes</taxon>
        <taxon>Micrococcales</taxon>
        <taxon>Microbacteriaceae</taxon>
        <taxon>Compostimonas</taxon>
    </lineage>
</organism>
<reference evidence="4 5" key="1">
    <citation type="submission" date="2017-11" db="EMBL/GenBank/DDBJ databases">
        <title>Genomic Encyclopedia of Archaeal and Bacterial Type Strains, Phase II (KMG-II): From Individual Species to Whole Genera.</title>
        <authorList>
            <person name="Goeker M."/>
        </authorList>
    </citation>
    <scope>NUCLEOTIDE SEQUENCE [LARGE SCALE GENOMIC DNA]</scope>
    <source>
        <strain evidence="4 5">DSM 25625</strain>
    </source>
</reference>
<dbReference type="InterPro" id="IPR036390">
    <property type="entry name" value="WH_DNA-bd_sf"/>
</dbReference>
<accession>A0A2M9C4Z4</accession>
<dbReference type="Proteomes" id="UP000230161">
    <property type="component" value="Unassembled WGS sequence"/>
</dbReference>
<dbReference type="PANTHER" id="PTHR13504">
    <property type="entry name" value="FIDO DOMAIN-CONTAINING PROTEIN DDB_G0283145"/>
    <property type="match status" value="1"/>
</dbReference>
<dbReference type="EMBL" id="PGFB01000001">
    <property type="protein sequence ID" value="PJJ65586.1"/>
    <property type="molecule type" value="Genomic_DNA"/>
</dbReference>
<dbReference type="SUPFAM" id="SSF46785">
    <property type="entry name" value="Winged helix' DNA-binding domain"/>
    <property type="match status" value="1"/>
</dbReference>
<dbReference type="PROSITE" id="PS51459">
    <property type="entry name" value="FIDO"/>
    <property type="match status" value="1"/>
</dbReference>
<evidence type="ECO:0000259" key="3">
    <source>
        <dbReference type="PROSITE" id="PS51459"/>
    </source>
</evidence>
<feature type="binding site" evidence="2">
    <location>
        <begin position="228"/>
        <end position="235"/>
    </location>
    <ligand>
        <name>ATP</name>
        <dbReference type="ChEBI" id="CHEBI:30616"/>
    </ligand>
</feature>
<evidence type="ECO:0000256" key="1">
    <source>
        <dbReference type="PIRSR" id="PIRSR640198-1"/>
    </source>
</evidence>
<evidence type="ECO:0000313" key="5">
    <source>
        <dbReference type="Proteomes" id="UP000230161"/>
    </source>
</evidence>
<evidence type="ECO:0000313" key="4">
    <source>
        <dbReference type="EMBL" id="PJJ65586.1"/>
    </source>
</evidence>
<dbReference type="InterPro" id="IPR040198">
    <property type="entry name" value="Fido_containing"/>
</dbReference>
<keyword evidence="2" id="KW-0067">ATP-binding</keyword>
<dbReference type="AlphaFoldDB" id="A0A2M9C4Z4"/>
<dbReference type="InterPro" id="IPR036597">
    <property type="entry name" value="Fido-like_dom_sf"/>
</dbReference>
<dbReference type="InterPro" id="IPR036388">
    <property type="entry name" value="WH-like_DNA-bd_sf"/>
</dbReference>
<feature type="active site" evidence="1">
    <location>
        <position position="224"/>
    </location>
</feature>
<name>A0A2M9C4Z4_9MICO</name>
<comment type="caution">
    <text evidence="4">The sequence shown here is derived from an EMBL/GenBank/DDBJ whole genome shotgun (WGS) entry which is preliminary data.</text>
</comment>
<dbReference type="Pfam" id="PF02661">
    <property type="entry name" value="Fic"/>
    <property type="match status" value="1"/>
</dbReference>
<dbReference type="PANTHER" id="PTHR13504:SF38">
    <property type="entry name" value="FIDO DOMAIN-CONTAINING PROTEIN"/>
    <property type="match status" value="1"/>
</dbReference>
<evidence type="ECO:0000256" key="2">
    <source>
        <dbReference type="PIRSR" id="PIRSR640198-2"/>
    </source>
</evidence>
<keyword evidence="5" id="KW-1185">Reference proteome</keyword>
<sequence>MHMDMQYWPAIGYETRPWQRSGDEITSRRQLRRLTNEYQAAVPPLIGQTDVVLEPEVLAASDEASAELARFDAEAGILVAPFASILLRTESASSSEIENLTAGSKQIALASIGAARSENAVLVVANVRAMDAALRLSMQLDESAVIGMHDALLAASAPSMVGQWRQEQVWIGGGAISPHTAQFVPPHHDRVPELMDDLFGFIDRTDVPVLAQAAIAHAQFETIHPFPDGNGRTGRALIHSMLRRGGLTRNLTVPVSAGLLHEPEAYFEALTDYRDGDVDAIVHAMTNAAFAAVSNGRRLADDITATRARWASGIRARTDSSVHRLLDLLLAQPVVSTAIVAERLGVSTVTAGSAIDRLVEAGVLTQTGGGRRYRLWQASEIISALDGFAERARRGRV</sequence>
<protein>
    <submittedName>
        <fullName evidence="4">Fic family protein</fullName>
    </submittedName>
</protein>
<gene>
    <name evidence="4" type="ORF">CLV54_0619</name>
</gene>